<organism evidence="4 5">
    <name type="scientific">Diacronema lutheri</name>
    <name type="common">Unicellular marine alga</name>
    <name type="synonym">Monochrysis lutheri</name>
    <dbReference type="NCBI Taxonomy" id="2081491"/>
    <lineage>
        <taxon>Eukaryota</taxon>
        <taxon>Haptista</taxon>
        <taxon>Haptophyta</taxon>
        <taxon>Pavlovophyceae</taxon>
        <taxon>Pavlovales</taxon>
        <taxon>Pavlovaceae</taxon>
        <taxon>Diacronema</taxon>
    </lineage>
</organism>
<dbReference type="Pfam" id="PF03981">
    <property type="entry name" value="Ubiq_cyt_C_chap"/>
    <property type="match status" value="1"/>
</dbReference>
<dbReference type="PANTHER" id="PTHR12184:SF1">
    <property type="entry name" value="UBIQUINOL-CYTOCHROME-C REDUCTASE COMPLEX ASSEMBLY FACTOR 1"/>
    <property type="match status" value="1"/>
</dbReference>
<evidence type="ECO:0000256" key="1">
    <source>
        <dbReference type="ARBA" id="ARBA00006407"/>
    </source>
</evidence>
<dbReference type="AlphaFoldDB" id="A0A8J6CAM7"/>
<accession>A0A8J6CAM7</accession>
<sequence length="265" mass="29482">MMAAGRLGTGLVHIAAHGGRQGVLPAVVGRDAARRLLSTSLPSDPALPATKPSTVRSTMWDLFLRASGFNSQESKDDRLAMMMMMKCHKQAQRPEFRADYGVVPTFHATFQLAGLHVWMCHVRLRLEEPKRANHVASELFEHWWHQTMLDMKEAGVHDFLQISSNLKEMQQGFRGGAKAYDDALKADDTLGTLRAALWRNVYFSEQGKEVDAAKLSRFVEQQLLQLMSMKSELFMSPEPGVWAFSRPAPPADGTPPPPPPPPPTP</sequence>
<name>A0A8J6CAM7_DIALT</name>
<dbReference type="GO" id="GO:0005739">
    <property type="term" value="C:mitochondrion"/>
    <property type="evidence" value="ECO:0007669"/>
    <property type="project" value="TreeGrafter"/>
</dbReference>
<comment type="caution">
    <text evidence="4">The sequence shown here is derived from an EMBL/GenBank/DDBJ whole genome shotgun (WGS) entry which is preliminary data.</text>
</comment>
<evidence type="ECO:0000259" key="3">
    <source>
        <dbReference type="Pfam" id="PF03981"/>
    </source>
</evidence>
<dbReference type="InterPro" id="IPR007129">
    <property type="entry name" value="Ubiqinol_cyt_c_chaperone_CPB3"/>
</dbReference>
<evidence type="ECO:0000256" key="2">
    <source>
        <dbReference type="SAM" id="MobiDB-lite"/>
    </source>
</evidence>
<feature type="region of interest" description="Disordered" evidence="2">
    <location>
        <begin position="243"/>
        <end position="265"/>
    </location>
</feature>
<dbReference type="InterPro" id="IPR021150">
    <property type="entry name" value="Ubiq_cyt_c_chap"/>
</dbReference>
<feature type="domain" description="Ubiquinol-cytochrome c chaperone" evidence="3">
    <location>
        <begin position="99"/>
        <end position="238"/>
    </location>
</feature>
<protein>
    <recommendedName>
        <fullName evidence="3">Ubiquinol-cytochrome c chaperone domain-containing protein</fullName>
    </recommendedName>
</protein>
<keyword evidence="5" id="KW-1185">Reference proteome</keyword>
<evidence type="ECO:0000313" key="4">
    <source>
        <dbReference type="EMBL" id="KAG8467812.1"/>
    </source>
</evidence>
<dbReference type="OMA" id="LVLHMWF"/>
<dbReference type="GO" id="GO:0034551">
    <property type="term" value="P:mitochondrial respiratory chain complex III assembly"/>
    <property type="evidence" value="ECO:0007669"/>
    <property type="project" value="TreeGrafter"/>
</dbReference>
<reference evidence="4" key="1">
    <citation type="submission" date="2021-05" db="EMBL/GenBank/DDBJ databases">
        <title>The genome of the haptophyte Pavlova lutheri (Diacronema luteri, Pavlovales) - a model for lipid biosynthesis in eukaryotic algae.</title>
        <authorList>
            <person name="Hulatt C.J."/>
            <person name="Posewitz M.C."/>
        </authorList>
    </citation>
    <scope>NUCLEOTIDE SEQUENCE</scope>
    <source>
        <strain evidence="4">NIVA-4/92</strain>
    </source>
</reference>
<gene>
    <name evidence="4" type="ORF">KFE25_006864</name>
</gene>
<dbReference type="OrthoDB" id="10253878at2759"/>
<proteinExistence type="inferred from homology"/>
<feature type="compositionally biased region" description="Pro residues" evidence="2">
    <location>
        <begin position="247"/>
        <end position="265"/>
    </location>
</feature>
<evidence type="ECO:0000313" key="5">
    <source>
        <dbReference type="Proteomes" id="UP000751190"/>
    </source>
</evidence>
<dbReference type="PANTHER" id="PTHR12184">
    <property type="entry name" value="UBIQUINOL-CYTOCHROME C REDUCTASE COMPLEX ASSEMBLY FACTOR 1 FAMILY MEMBER"/>
    <property type="match status" value="1"/>
</dbReference>
<comment type="similarity">
    <text evidence="1">Belongs to the CBP3 family.</text>
</comment>
<dbReference type="EMBL" id="JAGTXO010000005">
    <property type="protein sequence ID" value="KAG8467812.1"/>
    <property type="molecule type" value="Genomic_DNA"/>
</dbReference>
<dbReference type="Proteomes" id="UP000751190">
    <property type="component" value="Unassembled WGS sequence"/>
</dbReference>